<dbReference type="PANTHER" id="PTHR30582">
    <property type="entry name" value="L,D-TRANSPEPTIDASE"/>
    <property type="match status" value="1"/>
</dbReference>
<dbReference type="EMBL" id="JADBDZ010000001">
    <property type="protein sequence ID" value="MBE1535871.1"/>
    <property type="molecule type" value="Genomic_DNA"/>
</dbReference>
<dbReference type="InterPro" id="IPR038063">
    <property type="entry name" value="Transpep_catalytic_dom"/>
</dbReference>
<evidence type="ECO:0000256" key="3">
    <source>
        <dbReference type="ARBA" id="ARBA00022960"/>
    </source>
</evidence>
<dbReference type="CDD" id="cd13432">
    <property type="entry name" value="LDT_IgD_like_2"/>
    <property type="match status" value="1"/>
</dbReference>
<evidence type="ECO:0000313" key="9">
    <source>
        <dbReference type="EMBL" id="MBE1535871.1"/>
    </source>
</evidence>
<comment type="pathway">
    <text evidence="1 7">Cell wall biogenesis; peptidoglycan biosynthesis.</text>
</comment>
<dbReference type="CDD" id="cd16913">
    <property type="entry name" value="YkuD_like"/>
    <property type="match status" value="1"/>
</dbReference>
<dbReference type="InterPro" id="IPR005490">
    <property type="entry name" value="LD_TPept_cat_dom"/>
</dbReference>
<dbReference type="Pfam" id="PF17964">
    <property type="entry name" value="Big_10"/>
    <property type="match status" value="1"/>
</dbReference>
<dbReference type="RefSeq" id="WP_318784393.1">
    <property type="nucleotide sequence ID" value="NZ_JADBDZ010000001.1"/>
</dbReference>
<evidence type="ECO:0000256" key="1">
    <source>
        <dbReference type="ARBA" id="ARBA00004752"/>
    </source>
</evidence>
<feature type="active site" description="Proton donor/acceptor" evidence="7">
    <location>
        <position position="331"/>
    </location>
</feature>
<evidence type="ECO:0000256" key="4">
    <source>
        <dbReference type="ARBA" id="ARBA00022984"/>
    </source>
</evidence>
<evidence type="ECO:0000259" key="8">
    <source>
        <dbReference type="PROSITE" id="PS52029"/>
    </source>
</evidence>
<dbReference type="Proteomes" id="UP000627838">
    <property type="component" value="Unassembled WGS sequence"/>
</dbReference>
<dbReference type="Gene3D" id="2.40.440.10">
    <property type="entry name" value="L,D-transpeptidase catalytic domain-like"/>
    <property type="match status" value="1"/>
</dbReference>
<evidence type="ECO:0000256" key="7">
    <source>
        <dbReference type="PROSITE-ProRule" id="PRU01373"/>
    </source>
</evidence>
<proteinExistence type="predicted"/>
<protein>
    <submittedName>
        <fullName evidence="9">Lipoprotein-anchoring transpeptidase ErfK/SrfK</fullName>
    </submittedName>
</protein>
<accession>A0ABR9JZ66</accession>
<organism evidence="9 10">
    <name type="scientific">Actinomadura algeriensis</name>
    <dbReference type="NCBI Taxonomy" id="1679523"/>
    <lineage>
        <taxon>Bacteria</taxon>
        <taxon>Bacillati</taxon>
        <taxon>Actinomycetota</taxon>
        <taxon>Actinomycetes</taxon>
        <taxon>Streptosporangiales</taxon>
        <taxon>Thermomonosporaceae</taxon>
        <taxon>Actinomadura</taxon>
    </lineage>
</organism>
<evidence type="ECO:0000256" key="2">
    <source>
        <dbReference type="ARBA" id="ARBA00022679"/>
    </source>
</evidence>
<reference evidence="9 10" key="1">
    <citation type="submission" date="2020-10" db="EMBL/GenBank/DDBJ databases">
        <title>Sequencing the genomes of 1000 actinobacteria strains.</title>
        <authorList>
            <person name="Klenk H.-P."/>
        </authorList>
    </citation>
    <scope>NUCLEOTIDE SEQUENCE [LARGE SCALE GENOMIC DNA]</scope>
    <source>
        <strain evidence="9 10">DSM 46744</strain>
    </source>
</reference>
<comment type="caution">
    <text evidence="9">The sequence shown here is derived from an EMBL/GenBank/DDBJ whole genome shotgun (WGS) entry which is preliminary data.</text>
</comment>
<dbReference type="Gene3D" id="2.60.40.3710">
    <property type="match status" value="1"/>
</dbReference>
<dbReference type="PANTHER" id="PTHR30582:SF2">
    <property type="entry name" value="L,D-TRANSPEPTIDASE YCIB-RELATED"/>
    <property type="match status" value="1"/>
</dbReference>
<keyword evidence="3 7" id="KW-0133">Cell shape</keyword>
<evidence type="ECO:0000256" key="6">
    <source>
        <dbReference type="ARBA" id="ARBA00023316"/>
    </source>
</evidence>
<dbReference type="InterPro" id="IPR041280">
    <property type="entry name" value="Big_10"/>
</dbReference>
<keyword evidence="9" id="KW-0449">Lipoprotein</keyword>
<dbReference type="InterPro" id="IPR050979">
    <property type="entry name" value="LD-transpeptidase"/>
</dbReference>
<evidence type="ECO:0000256" key="5">
    <source>
        <dbReference type="ARBA" id="ARBA00023315"/>
    </source>
</evidence>
<dbReference type="SUPFAM" id="SSF141523">
    <property type="entry name" value="L,D-transpeptidase catalytic domain-like"/>
    <property type="match status" value="1"/>
</dbReference>
<evidence type="ECO:0000313" key="10">
    <source>
        <dbReference type="Proteomes" id="UP000627838"/>
    </source>
</evidence>
<dbReference type="PROSITE" id="PS52029">
    <property type="entry name" value="LD_TPASE"/>
    <property type="match status" value="1"/>
</dbReference>
<keyword evidence="10" id="KW-1185">Reference proteome</keyword>
<keyword evidence="6 7" id="KW-0961">Cell wall biogenesis/degradation</keyword>
<sequence>MSARVRTGTAVTGVLILLTAGCSGDEKEAGVAGEQAEAAAPQVTIDPGDGNVKALPEAGVTVKAAGGTLQKVTLSWKNGEVSDAGTMSADRTSWKSRTLRPGTEFQVTAVAVSPEGKTTTVNAGIATQKAKRQLEIADIIPRKGEKVGVGMPITVTFNRDVDDKKAVESALEVKSSKPATGAWYWVSDKQVIFRTKNGSYWEPNQKVSFDADLAGVKAGKGTYGTKDVGRDFRIGDSHILKISTKKKKAVAYENGEKVRSWPISAGKGGRVVNGVDTFLTTSGVHLTMGKENPAIMTSEWMGVDPKDKANGGYREVIPYAVRISNSGEYVHSMASTVWAQGEQNVSHGCVNSPPKDARWFYKWSYRGDPVVITGTKRELQWNNGWSYHQMSWEKWVKGGALNRTVTTG</sequence>
<gene>
    <name evidence="9" type="ORF">H4W34_005704</name>
</gene>
<dbReference type="Gene3D" id="2.60.40.3780">
    <property type="match status" value="1"/>
</dbReference>
<dbReference type="PROSITE" id="PS51257">
    <property type="entry name" value="PROKAR_LIPOPROTEIN"/>
    <property type="match status" value="1"/>
</dbReference>
<keyword evidence="2" id="KW-0808">Transferase</keyword>
<dbReference type="Pfam" id="PF03734">
    <property type="entry name" value="YkuD"/>
    <property type="match status" value="1"/>
</dbReference>
<keyword evidence="4 7" id="KW-0573">Peptidoglycan synthesis</keyword>
<feature type="domain" description="L,D-TPase catalytic" evidence="8">
    <location>
        <begin position="238"/>
        <end position="373"/>
    </location>
</feature>
<feature type="active site" description="Nucleophile" evidence="7">
    <location>
        <position position="349"/>
    </location>
</feature>
<keyword evidence="5" id="KW-0012">Acyltransferase</keyword>
<name>A0ABR9JZ66_9ACTN</name>